<name>X7ZDC6_MYCXE</name>
<sequence length="37" mass="3700">MSGLCACAGQVAQVAVELVVGVFPDGARVEHHHVGVG</sequence>
<proteinExistence type="predicted"/>
<organism evidence="1">
    <name type="scientific">Mycobacterium xenopi 4042</name>
    <dbReference type="NCBI Taxonomy" id="1299334"/>
    <lineage>
        <taxon>Bacteria</taxon>
        <taxon>Bacillati</taxon>
        <taxon>Actinomycetota</taxon>
        <taxon>Actinomycetes</taxon>
        <taxon>Mycobacteriales</taxon>
        <taxon>Mycobacteriaceae</taxon>
        <taxon>Mycobacterium</taxon>
    </lineage>
</organism>
<dbReference type="GO" id="GO:0016740">
    <property type="term" value="F:transferase activity"/>
    <property type="evidence" value="ECO:0007669"/>
    <property type="project" value="UniProtKB-KW"/>
</dbReference>
<gene>
    <name evidence="1" type="ORF">I553_1699</name>
</gene>
<keyword evidence="1" id="KW-0808">Transferase</keyword>
<dbReference type="EC" id="2.-.-.-" evidence="1"/>
<protein>
    <submittedName>
        <fullName evidence="1">(Dimethylallyl)adenosine tRNA methylthiotransferase miaB domain protein</fullName>
        <ecNumber evidence="1">2.-.-.-</ecNumber>
    </submittedName>
</protein>
<reference evidence="1" key="1">
    <citation type="submission" date="2014-01" db="EMBL/GenBank/DDBJ databases">
        <authorList>
            <person name="Brown-Elliot B."/>
            <person name="Wallace R."/>
            <person name="Lenaerts A."/>
            <person name="Ordway D."/>
            <person name="DeGroote M.A."/>
            <person name="Parker T."/>
            <person name="Sizemore C."/>
            <person name="Tallon L.J."/>
            <person name="Sadzewicz L.K."/>
            <person name="Sengamalay N."/>
            <person name="Fraser C.M."/>
            <person name="Hine E."/>
            <person name="Shefchek K.A."/>
            <person name="Das S.P."/>
            <person name="Tettelin H."/>
        </authorList>
    </citation>
    <scope>NUCLEOTIDE SEQUENCE [LARGE SCALE GENOMIC DNA]</scope>
    <source>
        <strain evidence="1">4042</strain>
    </source>
</reference>
<feature type="non-terminal residue" evidence="1">
    <location>
        <position position="37"/>
    </location>
</feature>
<comment type="caution">
    <text evidence="1">The sequence shown here is derived from an EMBL/GenBank/DDBJ whole genome shotgun (WGS) entry which is preliminary data.</text>
</comment>
<evidence type="ECO:0000313" key="1">
    <source>
        <dbReference type="EMBL" id="EUA16723.1"/>
    </source>
</evidence>
<accession>X7ZDC6</accession>
<dbReference type="EMBL" id="JAOB01000078">
    <property type="protein sequence ID" value="EUA16723.1"/>
    <property type="molecule type" value="Genomic_DNA"/>
</dbReference>
<dbReference type="AlphaFoldDB" id="X7ZDC6"/>